<protein>
    <submittedName>
        <fullName evidence="1">Mediator of RNA polymerase II transcription subunit 13 like</fullName>
    </submittedName>
</protein>
<accession>A0A2U1KSJ5</accession>
<dbReference type="OrthoDB" id="1425980at2759"/>
<name>A0A2U1KSJ5_ARTAN</name>
<organism evidence="1 2">
    <name type="scientific">Artemisia annua</name>
    <name type="common">Sweet wormwood</name>
    <dbReference type="NCBI Taxonomy" id="35608"/>
    <lineage>
        <taxon>Eukaryota</taxon>
        <taxon>Viridiplantae</taxon>
        <taxon>Streptophyta</taxon>
        <taxon>Embryophyta</taxon>
        <taxon>Tracheophyta</taxon>
        <taxon>Spermatophyta</taxon>
        <taxon>Magnoliopsida</taxon>
        <taxon>eudicotyledons</taxon>
        <taxon>Gunneridae</taxon>
        <taxon>Pentapetalae</taxon>
        <taxon>asterids</taxon>
        <taxon>campanulids</taxon>
        <taxon>Asterales</taxon>
        <taxon>Asteraceae</taxon>
        <taxon>Asteroideae</taxon>
        <taxon>Anthemideae</taxon>
        <taxon>Artemisiinae</taxon>
        <taxon>Artemisia</taxon>
    </lineage>
</organism>
<dbReference type="AlphaFoldDB" id="A0A2U1KSJ5"/>
<gene>
    <name evidence="1" type="ORF">CTI12_AA568590</name>
</gene>
<reference evidence="1 2" key="1">
    <citation type="journal article" date="2018" name="Mol. Plant">
        <title>The genome of Artemisia annua provides insight into the evolution of Asteraceae family and artemisinin biosynthesis.</title>
        <authorList>
            <person name="Shen Q."/>
            <person name="Zhang L."/>
            <person name="Liao Z."/>
            <person name="Wang S."/>
            <person name="Yan T."/>
            <person name="Shi P."/>
            <person name="Liu M."/>
            <person name="Fu X."/>
            <person name="Pan Q."/>
            <person name="Wang Y."/>
            <person name="Lv Z."/>
            <person name="Lu X."/>
            <person name="Zhang F."/>
            <person name="Jiang W."/>
            <person name="Ma Y."/>
            <person name="Chen M."/>
            <person name="Hao X."/>
            <person name="Li L."/>
            <person name="Tang Y."/>
            <person name="Lv G."/>
            <person name="Zhou Y."/>
            <person name="Sun X."/>
            <person name="Brodelius P.E."/>
            <person name="Rose J.K.C."/>
            <person name="Tang K."/>
        </authorList>
    </citation>
    <scope>NUCLEOTIDE SEQUENCE [LARGE SCALE GENOMIC DNA]</scope>
    <source>
        <strain evidence="2">cv. Huhao1</strain>
        <tissue evidence="1">Leaf</tissue>
    </source>
</reference>
<dbReference type="EMBL" id="PKPP01014377">
    <property type="protein sequence ID" value="PWA39732.1"/>
    <property type="molecule type" value="Genomic_DNA"/>
</dbReference>
<sequence>MEAIPDIRITTIDRMWSDHNPILLHVKKSDFGPTPFKFYNSWLTRDGFDDLIKSKWATLDTSNGGRFLKSHEKLRGLKTAIKQWHVDVRNNDRSQKQVTLSEIKDIEKKIDDDILIGISWIFIMSSHEETIPHNQDVNMLCVEFATHLTTNSETNLDSHTTDVRVDVEQKAGATTAQMDRIWVDLVRKEIKLLLDIVDAAEYRIESDSTTVEDLMKLVLQKMKDTANWMEQLEPLFTQ</sequence>
<proteinExistence type="predicted"/>
<comment type="caution">
    <text evidence="1">The sequence shown here is derived from an EMBL/GenBank/DDBJ whole genome shotgun (WGS) entry which is preliminary data.</text>
</comment>
<dbReference type="Proteomes" id="UP000245207">
    <property type="component" value="Unassembled WGS sequence"/>
</dbReference>
<evidence type="ECO:0000313" key="2">
    <source>
        <dbReference type="Proteomes" id="UP000245207"/>
    </source>
</evidence>
<evidence type="ECO:0000313" key="1">
    <source>
        <dbReference type="EMBL" id="PWA39732.1"/>
    </source>
</evidence>
<keyword evidence="2" id="KW-1185">Reference proteome</keyword>